<keyword evidence="2" id="KW-0472">Membrane</keyword>
<proteinExistence type="predicted"/>
<evidence type="ECO:0000256" key="2">
    <source>
        <dbReference type="SAM" id="Phobius"/>
    </source>
</evidence>
<dbReference type="HOGENOM" id="CLU_2225600_0_0_1"/>
<feature type="transmembrane region" description="Helical" evidence="2">
    <location>
        <begin position="6"/>
        <end position="27"/>
    </location>
</feature>
<dbReference type="EMBL" id="BX284604">
    <property type="protein sequence ID" value="CCD67650.1"/>
    <property type="molecule type" value="Genomic_DNA"/>
</dbReference>
<dbReference type="Bgee" id="WBGene00017236">
    <property type="expression patterns" value="Expressed in larva and 3 other cell types or tissues"/>
</dbReference>
<gene>
    <name evidence="3 5" type="primary">nlp-60</name>
    <name evidence="3" type="ORF">CELE_F08B4.4</name>
    <name evidence="5" type="ORF">F08B4.4</name>
</gene>
<dbReference type="WormBase" id="F08B4.4">
    <property type="protein sequence ID" value="CE07045"/>
    <property type="gene ID" value="WBGene00017236"/>
    <property type="gene designation" value="nlp-60"/>
</dbReference>
<dbReference type="OMA" id="TPAHYYQ"/>
<evidence type="ECO:0000313" key="5">
    <source>
        <dbReference type="WormBase" id="F08B4.4"/>
    </source>
</evidence>
<organism evidence="3 4">
    <name type="scientific">Caenorhabditis elegans</name>
    <dbReference type="NCBI Taxonomy" id="6239"/>
    <lineage>
        <taxon>Eukaryota</taxon>
        <taxon>Metazoa</taxon>
        <taxon>Ecdysozoa</taxon>
        <taxon>Nematoda</taxon>
        <taxon>Chromadorea</taxon>
        <taxon>Rhabditida</taxon>
        <taxon>Rhabditina</taxon>
        <taxon>Rhabditomorpha</taxon>
        <taxon>Rhabditoidea</taxon>
        <taxon>Rhabditidae</taxon>
        <taxon>Peloderinae</taxon>
        <taxon>Caenorhabditis</taxon>
    </lineage>
</organism>
<evidence type="ECO:0000313" key="3">
    <source>
        <dbReference type="EMBL" id="CCD67650.1"/>
    </source>
</evidence>
<dbReference type="OrthoDB" id="5818777at2759"/>
<dbReference type="AlphaFoldDB" id="Q19195"/>
<name>Q19195_CAEEL</name>
<reference evidence="3 4" key="1">
    <citation type="journal article" date="1998" name="Science">
        <title>Genome sequence of the nematode C. elegans: a platform for investigating biology.</title>
        <authorList>
            <consortium name="The C. elegans sequencing consortium"/>
            <person name="Sulson J.E."/>
            <person name="Waterston R."/>
        </authorList>
    </citation>
    <scope>NUCLEOTIDE SEQUENCE [LARGE SCALE GENOMIC DNA]</scope>
    <source>
        <strain evidence="3 4">Bristol N2</strain>
    </source>
</reference>
<feature type="coiled-coil region" evidence="1">
    <location>
        <begin position="75"/>
        <end position="102"/>
    </location>
</feature>
<dbReference type="SMR" id="Q19195"/>
<dbReference type="InParanoid" id="Q19195"/>
<dbReference type="eggNOG" id="ENOG502TIK1">
    <property type="taxonomic scope" value="Eukaryota"/>
</dbReference>
<sequence length="108" mass="11827">MSSSSSTFISIFIITMVLVAFCSANLATGRASLRPSAGKRAAVVGRLPAHYYQLASAVRSPKQYENEFTCNENTMSVINARYQKLQEELNGLVELMEACQTLQSTISL</sequence>
<keyword evidence="2" id="KW-1133">Transmembrane helix</keyword>
<evidence type="ECO:0000313" key="4">
    <source>
        <dbReference type="Proteomes" id="UP000001940"/>
    </source>
</evidence>
<dbReference type="RefSeq" id="NP_501488.1">
    <property type="nucleotide sequence ID" value="NM_069087.5"/>
</dbReference>
<dbReference type="FunCoup" id="Q19195">
    <property type="interactions" value="1544"/>
</dbReference>
<dbReference type="UCSC" id="F08B4.4">
    <property type="organism name" value="c. elegans"/>
</dbReference>
<dbReference type="PIR" id="T29483">
    <property type="entry name" value="T29483"/>
</dbReference>
<keyword evidence="2" id="KW-0812">Transmembrane</keyword>
<dbReference type="CTD" id="184172"/>
<dbReference type="KEGG" id="cel:CELE_F08B4.4"/>
<dbReference type="PaxDb" id="6239-F08B4.4"/>
<keyword evidence="4" id="KW-1185">Reference proteome</keyword>
<protein>
    <submittedName>
        <fullName evidence="3">Neuropeptide-Like Protein</fullName>
    </submittedName>
</protein>
<evidence type="ECO:0000256" key="1">
    <source>
        <dbReference type="SAM" id="Coils"/>
    </source>
</evidence>
<dbReference type="GeneID" id="184172"/>
<dbReference type="AGR" id="WB:WBGene00017236"/>
<accession>Q19195</accession>
<dbReference type="STRING" id="6239.F08B4.4.1"/>
<keyword evidence="1" id="KW-0175">Coiled coil</keyword>
<dbReference type="Proteomes" id="UP000001940">
    <property type="component" value="Chromosome IV"/>
</dbReference>